<keyword evidence="3 6" id="KW-0731">Sigma factor</keyword>
<dbReference type="InterPro" id="IPR013325">
    <property type="entry name" value="RNA_pol_sigma_r2"/>
</dbReference>
<keyword evidence="4 6" id="KW-0238">DNA-binding</keyword>
<keyword evidence="10" id="KW-1185">Reference proteome</keyword>
<dbReference type="SUPFAM" id="SSF88659">
    <property type="entry name" value="Sigma3 and sigma4 domains of RNA polymerase sigma factors"/>
    <property type="match status" value="1"/>
</dbReference>
<evidence type="ECO:0000256" key="6">
    <source>
        <dbReference type="RuleBase" id="RU000716"/>
    </source>
</evidence>
<dbReference type="EMBL" id="JAOALG010000002">
    <property type="protein sequence ID" value="MEQ5843925.1"/>
    <property type="molecule type" value="Genomic_DNA"/>
</dbReference>
<evidence type="ECO:0000256" key="4">
    <source>
        <dbReference type="ARBA" id="ARBA00023125"/>
    </source>
</evidence>
<evidence type="ECO:0000256" key="1">
    <source>
        <dbReference type="ARBA" id="ARBA00010641"/>
    </source>
</evidence>
<accession>A0ABV1LX60</accession>
<dbReference type="PANTHER" id="PTHR43133:SF8">
    <property type="entry name" value="RNA POLYMERASE SIGMA FACTOR HI_1459-RELATED"/>
    <property type="match status" value="1"/>
</dbReference>
<dbReference type="InterPro" id="IPR013324">
    <property type="entry name" value="RNA_pol_sigma_r3/r4-like"/>
</dbReference>
<evidence type="ECO:0000313" key="9">
    <source>
        <dbReference type="EMBL" id="MEQ5843925.1"/>
    </source>
</evidence>
<evidence type="ECO:0000313" key="10">
    <source>
        <dbReference type="Proteomes" id="UP001469089"/>
    </source>
</evidence>
<dbReference type="InterPro" id="IPR014284">
    <property type="entry name" value="RNA_pol_sigma-70_dom"/>
</dbReference>
<name>A0ABV1LX60_9BURK</name>
<dbReference type="Pfam" id="PF04542">
    <property type="entry name" value="Sigma70_r2"/>
    <property type="match status" value="1"/>
</dbReference>
<evidence type="ECO:0000256" key="2">
    <source>
        <dbReference type="ARBA" id="ARBA00023015"/>
    </source>
</evidence>
<dbReference type="NCBIfam" id="NF004113">
    <property type="entry name" value="PRK05602.1"/>
    <property type="match status" value="1"/>
</dbReference>
<comment type="similarity">
    <text evidence="1 6">Belongs to the sigma-70 factor family. ECF subfamily.</text>
</comment>
<dbReference type="InterPro" id="IPR013249">
    <property type="entry name" value="RNA_pol_sigma70_r4_t2"/>
</dbReference>
<evidence type="ECO:0000256" key="5">
    <source>
        <dbReference type="ARBA" id="ARBA00023163"/>
    </source>
</evidence>
<protein>
    <recommendedName>
        <fullName evidence="6">RNA polymerase sigma factor</fullName>
    </recommendedName>
</protein>
<evidence type="ECO:0000259" key="8">
    <source>
        <dbReference type="Pfam" id="PF08281"/>
    </source>
</evidence>
<dbReference type="InterPro" id="IPR039425">
    <property type="entry name" value="RNA_pol_sigma-70-like"/>
</dbReference>
<organism evidence="9 10">
    <name type="scientific">Paraburkholderia acidicola</name>
    <dbReference type="NCBI Taxonomy" id="1912599"/>
    <lineage>
        <taxon>Bacteria</taxon>
        <taxon>Pseudomonadati</taxon>
        <taxon>Pseudomonadota</taxon>
        <taxon>Betaproteobacteria</taxon>
        <taxon>Burkholderiales</taxon>
        <taxon>Burkholderiaceae</taxon>
        <taxon>Paraburkholderia</taxon>
    </lineage>
</organism>
<dbReference type="Pfam" id="PF08281">
    <property type="entry name" value="Sigma70_r4_2"/>
    <property type="match status" value="1"/>
</dbReference>
<dbReference type="InterPro" id="IPR007627">
    <property type="entry name" value="RNA_pol_sigma70_r2"/>
</dbReference>
<proteinExistence type="inferred from homology"/>
<comment type="caution">
    <text evidence="9">The sequence shown here is derived from an EMBL/GenBank/DDBJ whole genome shotgun (WGS) entry which is preliminary data.</text>
</comment>
<evidence type="ECO:0000256" key="3">
    <source>
        <dbReference type="ARBA" id="ARBA00023082"/>
    </source>
</evidence>
<dbReference type="PANTHER" id="PTHR43133">
    <property type="entry name" value="RNA POLYMERASE ECF-TYPE SIGMA FACTO"/>
    <property type="match status" value="1"/>
</dbReference>
<gene>
    <name evidence="9" type="ORF">N0A02_31160</name>
</gene>
<sequence>MSAKPANCAFGARRLRTLSEQDPDAELIERVARRDSAAVRTLMERKLPRLLALATRMLGDRMEAEDVTQEAFIRIWKQAPHWRTGEARFDTWLHRVAMNLCYDRLRANREKPTDDEDGLPDIVDTAIAPDEKLERRSRDEQIRAALAALPARQREALVLNYYQELSNIEAAGVMGITVDALESLLSRARRNLRAQLTNSSHSKDTR</sequence>
<dbReference type="SUPFAM" id="SSF88946">
    <property type="entry name" value="Sigma2 domain of RNA polymerase sigma factors"/>
    <property type="match status" value="1"/>
</dbReference>
<feature type="domain" description="RNA polymerase sigma-70 region 2" evidence="7">
    <location>
        <begin position="42"/>
        <end position="109"/>
    </location>
</feature>
<dbReference type="NCBIfam" id="TIGR02937">
    <property type="entry name" value="sigma70-ECF"/>
    <property type="match status" value="1"/>
</dbReference>
<dbReference type="InterPro" id="IPR000838">
    <property type="entry name" value="RNA_pol_sigma70_ECF_CS"/>
</dbReference>
<dbReference type="Gene3D" id="1.10.10.10">
    <property type="entry name" value="Winged helix-like DNA-binding domain superfamily/Winged helix DNA-binding domain"/>
    <property type="match status" value="1"/>
</dbReference>
<feature type="domain" description="RNA polymerase sigma factor 70 region 4 type 2" evidence="8">
    <location>
        <begin position="140"/>
        <end position="192"/>
    </location>
</feature>
<evidence type="ECO:0000259" key="7">
    <source>
        <dbReference type="Pfam" id="PF04542"/>
    </source>
</evidence>
<keyword evidence="2 6" id="KW-0805">Transcription regulation</keyword>
<reference evidence="9 10" key="1">
    <citation type="journal article" date="2024" name="Chem. Sci.">
        <title>Discovery of a lagriamide polyketide by integrated genome mining, isotopic labeling, and untargeted metabolomics.</title>
        <authorList>
            <person name="Fergusson C.H."/>
            <person name="Saulog J."/>
            <person name="Paulo B.S."/>
            <person name="Wilson D.M."/>
            <person name="Liu D.Y."/>
            <person name="Morehouse N.J."/>
            <person name="Waterworth S."/>
            <person name="Barkei J."/>
            <person name="Gray C.A."/>
            <person name="Kwan J.C."/>
            <person name="Eustaquio A.S."/>
            <person name="Linington R.G."/>
        </authorList>
    </citation>
    <scope>NUCLEOTIDE SEQUENCE [LARGE SCALE GENOMIC DNA]</scope>
    <source>
        <strain evidence="9 10">RL17-338-BIF-B</strain>
    </source>
</reference>
<dbReference type="PROSITE" id="PS01063">
    <property type="entry name" value="SIGMA70_ECF"/>
    <property type="match status" value="1"/>
</dbReference>
<keyword evidence="5 6" id="KW-0804">Transcription</keyword>
<dbReference type="InterPro" id="IPR036388">
    <property type="entry name" value="WH-like_DNA-bd_sf"/>
</dbReference>
<dbReference type="Proteomes" id="UP001469089">
    <property type="component" value="Unassembled WGS sequence"/>
</dbReference>
<dbReference type="RefSeq" id="WP_349545511.1">
    <property type="nucleotide sequence ID" value="NZ_JAOALG010000002.1"/>
</dbReference>
<dbReference type="Gene3D" id="1.10.1740.10">
    <property type="match status" value="1"/>
</dbReference>